<dbReference type="AlphaFoldDB" id="A0A1V3X9W6"/>
<accession>A0A1V3X9W6</accession>
<sequence>MHAAQPLGALRSGRLLLCAELFRKRLGRSVIMGTHILAIGGRTQLSDVG</sequence>
<name>A0A1V3X9W6_MYCKA</name>
<dbReference type="EMBL" id="MVBM01000003">
    <property type="protein sequence ID" value="OOK76009.1"/>
    <property type="molecule type" value="Genomic_DNA"/>
</dbReference>
<organism evidence="1 2">
    <name type="scientific">Mycobacterium kansasii</name>
    <dbReference type="NCBI Taxonomy" id="1768"/>
    <lineage>
        <taxon>Bacteria</taxon>
        <taxon>Bacillati</taxon>
        <taxon>Actinomycetota</taxon>
        <taxon>Actinomycetes</taxon>
        <taxon>Mycobacteriales</taxon>
        <taxon>Mycobacteriaceae</taxon>
        <taxon>Mycobacterium</taxon>
    </lineage>
</organism>
<gene>
    <name evidence="1" type="ORF">BZL30_3363</name>
</gene>
<evidence type="ECO:0000313" key="1">
    <source>
        <dbReference type="EMBL" id="OOK76009.1"/>
    </source>
</evidence>
<evidence type="ECO:0000313" key="2">
    <source>
        <dbReference type="Proteomes" id="UP000189229"/>
    </source>
</evidence>
<protein>
    <submittedName>
        <fullName evidence="1">Uncharacterized protein</fullName>
    </submittedName>
</protein>
<proteinExistence type="predicted"/>
<dbReference type="Proteomes" id="UP000189229">
    <property type="component" value="Unassembled WGS sequence"/>
</dbReference>
<comment type="caution">
    <text evidence="1">The sequence shown here is derived from an EMBL/GenBank/DDBJ whole genome shotgun (WGS) entry which is preliminary data.</text>
</comment>
<reference evidence="1 2" key="1">
    <citation type="submission" date="2017-02" db="EMBL/GenBank/DDBJ databases">
        <title>Complete genome sequences of Mycobacterium kansasii strains isolated from rhesus macaques.</title>
        <authorList>
            <person name="Panda A."/>
            <person name="Nagaraj S."/>
            <person name="Zhao X."/>
            <person name="Tettelin H."/>
            <person name="Detolla L.J."/>
        </authorList>
    </citation>
    <scope>NUCLEOTIDE SEQUENCE [LARGE SCALE GENOMIC DNA]</scope>
    <source>
        <strain evidence="1 2">11-3813</strain>
    </source>
</reference>